<dbReference type="Gene3D" id="3.40.190.10">
    <property type="entry name" value="Periplasmic binding protein-like II"/>
    <property type="match status" value="2"/>
</dbReference>
<protein>
    <submittedName>
        <fullName evidence="6">ABC transporter substrate-binding protein</fullName>
    </submittedName>
</protein>
<accession>A0A511DEF6</accession>
<comment type="similarity">
    <text evidence="2">Belongs to the bacterial solute-binding protein SsuA/TauA family.</text>
</comment>
<evidence type="ECO:0000256" key="1">
    <source>
        <dbReference type="ARBA" id="ARBA00004418"/>
    </source>
</evidence>
<dbReference type="OrthoDB" id="8892982at2"/>
<proteinExistence type="inferred from homology"/>
<dbReference type="InterPro" id="IPR015168">
    <property type="entry name" value="SsuA/THI5"/>
</dbReference>
<dbReference type="PROSITE" id="PS51257">
    <property type="entry name" value="PROKAR_LIPOPROTEIN"/>
    <property type="match status" value="1"/>
</dbReference>
<dbReference type="SUPFAM" id="SSF53850">
    <property type="entry name" value="Periplasmic binding protein-like II"/>
    <property type="match status" value="1"/>
</dbReference>
<dbReference type="RefSeq" id="WP_147105723.1">
    <property type="nucleotide sequence ID" value="NZ_BJVJ01000016.1"/>
</dbReference>
<feature type="domain" description="SsuA/THI5-like" evidence="5">
    <location>
        <begin position="58"/>
        <end position="265"/>
    </location>
</feature>
<evidence type="ECO:0000313" key="6">
    <source>
        <dbReference type="EMBL" id="GEL23162.1"/>
    </source>
</evidence>
<comment type="caution">
    <text evidence="6">The sequence shown here is derived from an EMBL/GenBank/DDBJ whole genome shotgun (WGS) entry which is preliminary data.</text>
</comment>
<feature type="chain" id="PRO_5038569159" evidence="4">
    <location>
        <begin position="25"/>
        <end position="337"/>
    </location>
</feature>
<feature type="signal peptide" evidence="4">
    <location>
        <begin position="1"/>
        <end position="24"/>
    </location>
</feature>
<dbReference type="PANTHER" id="PTHR30024">
    <property type="entry name" value="ALIPHATIC SULFONATES-BINDING PROTEIN-RELATED"/>
    <property type="match status" value="1"/>
</dbReference>
<dbReference type="AlphaFoldDB" id="A0A511DEF6"/>
<evidence type="ECO:0000259" key="5">
    <source>
        <dbReference type="Pfam" id="PF09084"/>
    </source>
</evidence>
<dbReference type="GO" id="GO:0042597">
    <property type="term" value="C:periplasmic space"/>
    <property type="evidence" value="ECO:0007669"/>
    <property type="project" value="UniProtKB-SubCell"/>
</dbReference>
<keyword evidence="7" id="KW-1185">Reference proteome</keyword>
<dbReference type="Proteomes" id="UP000321685">
    <property type="component" value="Unassembled WGS sequence"/>
</dbReference>
<dbReference type="EMBL" id="BJVJ01000016">
    <property type="protein sequence ID" value="GEL23162.1"/>
    <property type="molecule type" value="Genomic_DNA"/>
</dbReference>
<dbReference type="Pfam" id="PF09084">
    <property type="entry name" value="NMT1"/>
    <property type="match status" value="1"/>
</dbReference>
<comment type="subcellular location">
    <subcellularLocation>
        <location evidence="1">Periplasm</location>
    </subcellularLocation>
</comment>
<evidence type="ECO:0000256" key="4">
    <source>
        <dbReference type="SAM" id="SignalP"/>
    </source>
</evidence>
<reference evidence="6 7" key="1">
    <citation type="submission" date="2019-07" db="EMBL/GenBank/DDBJ databases">
        <title>Whole genome shotgun sequence of Pseudonocardia sulfidoxydans NBRC 16205.</title>
        <authorList>
            <person name="Hosoyama A."/>
            <person name="Uohara A."/>
            <person name="Ohji S."/>
            <person name="Ichikawa N."/>
        </authorList>
    </citation>
    <scope>NUCLEOTIDE SEQUENCE [LARGE SCALE GENOMIC DNA]</scope>
    <source>
        <strain evidence="6 7">NBRC 16205</strain>
    </source>
</reference>
<organism evidence="6 7">
    <name type="scientific">Pseudonocardia sulfidoxydans NBRC 16205</name>
    <dbReference type="NCBI Taxonomy" id="1223511"/>
    <lineage>
        <taxon>Bacteria</taxon>
        <taxon>Bacillati</taxon>
        <taxon>Actinomycetota</taxon>
        <taxon>Actinomycetes</taxon>
        <taxon>Pseudonocardiales</taxon>
        <taxon>Pseudonocardiaceae</taxon>
        <taxon>Pseudonocardia</taxon>
    </lineage>
</organism>
<sequence>MNRIRARSGRLSVALVLVALLAVAACGSGGAPEASADGIEKPDLVVGASALSGGLMTTFVAESEGLFAAQGLSVEVLPFQGSPAAMQGLIGGQADAIVLGFASVLNLHGTPQQPVVVTESNSTPSFVYYGKAGLDSWQAVAAAGGVVGVSSIGGMDYQLAQYMARKDGVDPKSLKFQAAGDTTARAQALLAGQLDAVASTAATAKRLEQEGMSEIGKIADYGLDRFPLEVYAVTQDLYDKSPNTVAALVRADRAARQWILEHSDEQVVDVLSKYYTISADDRPYHLAAMKEYREGLARDGYSEEAMRVVTQFAIDQGEITATDPTAVIGSFVPELRR</sequence>
<evidence type="ECO:0000256" key="3">
    <source>
        <dbReference type="ARBA" id="ARBA00022729"/>
    </source>
</evidence>
<name>A0A511DEF6_9PSEU</name>
<dbReference type="PANTHER" id="PTHR30024:SF47">
    <property type="entry name" value="TAURINE-BINDING PERIPLASMIC PROTEIN"/>
    <property type="match status" value="1"/>
</dbReference>
<gene>
    <name evidence="6" type="ORF">PSU4_21160</name>
</gene>
<keyword evidence="3 4" id="KW-0732">Signal</keyword>
<evidence type="ECO:0000313" key="7">
    <source>
        <dbReference type="Proteomes" id="UP000321685"/>
    </source>
</evidence>
<evidence type="ECO:0000256" key="2">
    <source>
        <dbReference type="ARBA" id="ARBA00010742"/>
    </source>
</evidence>